<dbReference type="CDD" id="cd01392">
    <property type="entry name" value="HTH_LacI"/>
    <property type="match status" value="1"/>
</dbReference>
<dbReference type="SMART" id="SM00354">
    <property type="entry name" value="HTH_LACI"/>
    <property type="match status" value="1"/>
</dbReference>
<dbReference type="OrthoDB" id="8770688at2"/>
<proteinExistence type="predicted"/>
<dbReference type="SUPFAM" id="SSF47413">
    <property type="entry name" value="lambda repressor-like DNA-binding domains"/>
    <property type="match status" value="1"/>
</dbReference>
<dbReference type="GO" id="GO:0000976">
    <property type="term" value="F:transcription cis-regulatory region binding"/>
    <property type="evidence" value="ECO:0007669"/>
    <property type="project" value="TreeGrafter"/>
</dbReference>
<dbReference type="GO" id="GO:0003700">
    <property type="term" value="F:DNA-binding transcription factor activity"/>
    <property type="evidence" value="ECO:0007669"/>
    <property type="project" value="TreeGrafter"/>
</dbReference>
<evidence type="ECO:0000256" key="1">
    <source>
        <dbReference type="ARBA" id="ARBA00023015"/>
    </source>
</evidence>
<evidence type="ECO:0000313" key="6">
    <source>
        <dbReference type="EMBL" id="RVT53798.1"/>
    </source>
</evidence>
<dbReference type="EMBL" id="SACT01000001">
    <property type="protein sequence ID" value="RVT53798.1"/>
    <property type="molecule type" value="Genomic_DNA"/>
</dbReference>
<name>A0A3S2VZ98_9BURK</name>
<dbReference type="PROSITE" id="PS50932">
    <property type="entry name" value="HTH_LACI_2"/>
    <property type="match status" value="1"/>
</dbReference>
<dbReference type="RefSeq" id="WP_128195322.1">
    <property type="nucleotide sequence ID" value="NZ_SACT01000001.1"/>
</dbReference>
<feature type="domain" description="HTH lacI-type" evidence="5">
    <location>
        <begin position="24"/>
        <end position="78"/>
    </location>
</feature>
<evidence type="ECO:0000256" key="2">
    <source>
        <dbReference type="ARBA" id="ARBA00023125"/>
    </source>
</evidence>
<keyword evidence="1" id="KW-0805">Transcription regulation</keyword>
<dbReference type="InterPro" id="IPR000843">
    <property type="entry name" value="HTH_LacI"/>
</dbReference>
<feature type="compositionally biased region" description="Low complexity" evidence="4">
    <location>
        <begin position="1"/>
        <end position="13"/>
    </location>
</feature>
<dbReference type="PROSITE" id="PS00356">
    <property type="entry name" value="HTH_LACI_1"/>
    <property type="match status" value="1"/>
</dbReference>
<keyword evidence="2 6" id="KW-0238">DNA-binding</keyword>
<dbReference type="Proteomes" id="UP000288178">
    <property type="component" value="Unassembled WGS sequence"/>
</dbReference>
<dbReference type="AlphaFoldDB" id="A0A3S2VZ98"/>
<accession>A0A3S2VZ98</accession>
<dbReference type="SUPFAM" id="SSF53822">
    <property type="entry name" value="Periplasmic binding protein-like I"/>
    <property type="match status" value="1"/>
</dbReference>
<dbReference type="PANTHER" id="PTHR30146">
    <property type="entry name" value="LACI-RELATED TRANSCRIPTIONAL REPRESSOR"/>
    <property type="match status" value="1"/>
</dbReference>
<protein>
    <submittedName>
        <fullName evidence="6">LacI family DNA-binding transcriptional regulator</fullName>
    </submittedName>
</protein>
<organism evidence="6 7">
    <name type="scientific">Rubrivivax albus</name>
    <dbReference type="NCBI Taxonomy" id="2499835"/>
    <lineage>
        <taxon>Bacteria</taxon>
        <taxon>Pseudomonadati</taxon>
        <taxon>Pseudomonadota</taxon>
        <taxon>Betaproteobacteria</taxon>
        <taxon>Burkholderiales</taxon>
        <taxon>Sphaerotilaceae</taxon>
        <taxon>Rubrivivax</taxon>
    </lineage>
</organism>
<dbReference type="PANTHER" id="PTHR30146:SF33">
    <property type="entry name" value="TRANSCRIPTIONAL REGULATOR"/>
    <property type="match status" value="1"/>
</dbReference>
<evidence type="ECO:0000256" key="3">
    <source>
        <dbReference type="ARBA" id="ARBA00023163"/>
    </source>
</evidence>
<feature type="region of interest" description="Disordered" evidence="4">
    <location>
        <begin position="1"/>
        <end position="22"/>
    </location>
</feature>
<keyword evidence="7" id="KW-1185">Reference proteome</keyword>
<dbReference type="Gene3D" id="3.40.50.2300">
    <property type="match status" value="2"/>
</dbReference>
<dbReference type="InterPro" id="IPR028082">
    <property type="entry name" value="Peripla_BP_I"/>
</dbReference>
<keyword evidence="3" id="KW-0804">Transcription</keyword>
<dbReference type="CDD" id="cd01575">
    <property type="entry name" value="PBP1_GntR"/>
    <property type="match status" value="1"/>
</dbReference>
<evidence type="ECO:0000259" key="5">
    <source>
        <dbReference type="PROSITE" id="PS50932"/>
    </source>
</evidence>
<dbReference type="InterPro" id="IPR046335">
    <property type="entry name" value="LacI/GalR-like_sensor"/>
</dbReference>
<dbReference type="Pfam" id="PF00356">
    <property type="entry name" value="LacI"/>
    <property type="match status" value="1"/>
</dbReference>
<evidence type="ECO:0000256" key="4">
    <source>
        <dbReference type="SAM" id="MobiDB-lite"/>
    </source>
</evidence>
<evidence type="ECO:0000313" key="7">
    <source>
        <dbReference type="Proteomes" id="UP000288178"/>
    </source>
</evidence>
<dbReference type="Pfam" id="PF13377">
    <property type="entry name" value="Peripla_BP_3"/>
    <property type="match status" value="1"/>
</dbReference>
<reference evidence="6 7" key="1">
    <citation type="submission" date="2019-01" db="EMBL/GenBank/DDBJ databases">
        <authorList>
            <person name="Chen W.-M."/>
        </authorList>
    </citation>
    <scope>NUCLEOTIDE SEQUENCE [LARGE SCALE GENOMIC DNA]</scope>
    <source>
        <strain evidence="6 7">ICH-3</strain>
    </source>
</reference>
<gene>
    <name evidence="6" type="ORF">ENE75_02605</name>
</gene>
<sequence length="354" mass="36881">MARPPADVAADGAAPRHRRGHGRATLRDVAQMAGVTAITVSRYLRQPGVVAPETAAAIRAALSATGYVPNKQAGVLASGRGSVVAALVPNLAHSIFAETLQGLSRKLEAAGLELLVAASGYSVEREEAQVRALLGWAPRALVITGRHHTPGTLKLLREAQAGGCTVVEMWDHHARSRDGFPQVGFNHRDAGRELAEHLLAHGRRRLVYVDSAVAGDYRARERGDGFLAAAQAAGAQVWRVEAPAGEPIAAGRAALVALWGDAIRRPDACACANDHLGCGALLGAQALGLQVPQDMALVGFGDFELAAHLSPGLTTLAPPRQEIGERTADLVLGSGGEACTRIRVACPLVVRGSS</sequence>
<comment type="caution">
    <text evidence="6">The sequence shown here is derived from an EMBL/GenBank/DDBJ whole genome shotgun (WGS) entry which is preliminary data.</text>
</comment>
<dbReference type="InterPro" id="IPR010982">
    <property type="entry name" value="Lambda_DNA-bd_dom_sf"/>
</dbReference>
<dbReference type="Gene3D" id="1.10.260.40">
    <property type="entry name" value="lambda repressor-like DNA-binding domains"/>
    <property type="match status" value="1"/>
</dbReference>